<reference evidence="2" key="1">
    <citation type="submission" date="2021-02" db="EMBL/GenBank/DDBJ databases">
        <authorList>
            <person name="Nowell W R."/>
        </authorList>
    </citation>
    <scope>NUCLEOTIDE SEQUENCE</scope>
</reference>
<feature type="region of interest" description="Disordered" evidence="1">
    <location>
        <begin position="67"/>
        <end position="123"/>
    </location>
</feature>
<proteinExistence type="predicted"/>
<feature type="region of interest" description="Disordered" evidence="1">
    <location>
        <begin position="171"/>
        <end position="192"/>
    </location>
</feature>
<comment type="caution">
    <text evidence="2">The sequence shown here is derived from an EMBL/GenBank/DDBJ whole genome shotgun (WGS) entry which is preliminary data.</text>
</comment>
<dbReference type="EMBL" id="CAJNOQ010000545">
    <property type="protein sequence ID" value="CAF0813364.1"/>
    <property type="molecule type" value="Genomic_DNA"/>
</dbReference>
<organism evidence="2 4">
    <name type="scientific">Didymodactylos carnosus</name>
    <dbReference type="NCBI Taxonomy" id="1234261"/>
    <lineage>
        <taxon>Eukaryota</taxon>
        <taxon>Metazoa</taxon>
        <taxon>Spiralia</taxon>
        <taxon>Gnathifera</taxon>
        <taxon>Rotifera</taxon>
        <taxon>Eurotatoria</taxon>
        <taxon>Bdelloidea</taxon>
        <taxon>Philodinida</taxon>
        <taxon>Philodinidae</taxon>
        <taxon>Didymodactylos</taxon>
    </lineage>
</organism>
<keyword evidence="4" id="KW-1185">Reference proteome</keyword>
<protein>
    <submittedName>
        <fullName evidence="2">Uncharacterized protein</fullName>
    </submittedName>
</protein>
<feature type="compositionally biased region" description="Polar residues" evidence="1">
    <location>
        <begin position="67"/>
        <end position="85"/>
    </location>
</feature>
<dbReference type="Proteomes" id="UP000663829">
    <property type="component" value="Unassembled WGS sequence"/>
</dbReference>
<dbReference type="Proteomes" id="UP000681722">
    <property type="component" value="Unassembled WGS sequence"/>
</dbReference>
<evidence type="ECO:0000256" key="1">
    <source>
        <dbReference type="SAM" id="MobiDB-lite"/>
    </source>
</evidence>
<feature type="compositionally biased region" description="Low complexity" evidence="1">
    <location>
        <begin position="100"/>
        <end position="120"/>
    </location>
</feature>
<evidence type="ECO:0000313" key="4">
    <source>
        <dbReference type="Proteomes" id="UP000663829"/>
    </source>
</evidence>
<sequence>MTNTQSIMPHHQTLTIGQTVSVPSSVTLNSSNEYQQRNSLITNSIHSIVQNSNNTSYSQIISRQIMNSNEPTPSDSGITTSSASPPLQRCHTPIRPQPCSSASSISSQSSTFSSSSSNSSHVDIQYQSSHINVQSQIQTNKVRPLRSIAEQQQQPTTYYNGIVSQANSTTTIIGHPQLPPPPFTSKMPASANQQQAIAPKAPPAPISTPIVTTTSTVTTGSQQRLIAPITPSSQTDKSIPSTRPPLISLPPFIIPLATSDDCYFVRYDRDVNSYDGMKFSYLIDDLTSYNKHKRTIRYVSLNDL</sequence>
<name>A0A813TJ44_9BILA</name>
<dbReference type="AlphaFoldDB" id="A0A813TJ44"/>
<evidence type="ECO:0000313" key="2">
    <source>
        <dbReference type="EMBL" id="CAF0813364.1"/>
    </source>
</evidence>
<gene>
    <name evidence="2" type="ORF">GPM918_LOCUS4153</name>
    <name evidence="3" type="ORF">SRO942_LOCUS4153</name>
</gene>
<accession>A0A813TJ44</accession>
<evidence type="ECO:0000313" key="3">
    <source>
        <dbReference type="EMBL" id="CAF3599254.1"/>
    </source>
</evidence>
<dbReference type="EMBL" id="CAJOBC010000545">
    <property type="protein sequence ID" value="CAF3599254.1"/>
    <property type="molecule type" value="Genomic_DNA"/>
</dbReference>